<reference evidence="8" key="1">
    <citation type="submission" date="2021-09" db="EMBL/GenBank/DDBJ databases">
        <authorList>
            <consortium name="AG Swart"/>
            <person name="Singh M."/>
            <person name="Singh A."/>
            <person name="Seah K."/>
            <person name="Emmerich C."/>
        </authorList>
    </citation>
    <scope>NUCLEOTIDE SEQUENCE</scope>
    <source>
        <strain evidence="8">ATCC30299</strain>
    </source>
</reference>
<evidence type="ECO:0000256" key="3">
    <source>
        <dbReference type="ARBA" id="ARBA00022517"/>
    </source>
</evidence>
<dbReference type="FunFam" id="1.10.246.90:FF:000001">
    <property type="entry name" value="Nucleolar protein 56"/>
    <property type="match status" value="1"/>
</dbReference>
<dbReference type="InterPro" id="IPR002687">
    <property type="entry name" value="Nop_dom"/>
</dbReference>
<comment type="subcellular location">
    <subcellularLocation>
        <location evidence="1">Nucleus</location>
        <location evidence="1">Nucleolus</location>
    </subcellularLocation>
</comment>
<keyword evidence="3" id="KW-0690">Ribosome biogenesis</keyword>
<evidence type="ECO:0000256" key="2">
    <source>
        <dbReference type="ARBA" id="ARBA00009211"/>
    </source>
</evidence>
<feature type="compositionally biased region" description="Basic and acidic residues" evidence="6">
    <location>
        <begin position="469"/>
        <end position="483"/>
    </location>
</feature>
<sequence length="548" mass="61691">MALYYLFETAAGYSLFSGEAIEEIGGVLSSIQQSIKDFKRFKKMVKLQAYYQFSSADQAQENIQAIANGLCPKDLAEFLETNLPSVTKSKCKLAVEDARLPASINEFYPKLTCVKNEMSQEVFRGIRLHFDNLVKGLSTHDLGKAQLGLAHAYSRSKVQQDIKRYDKHIIHAISLIDQLDKDINTFAMRLKEWFSWHFPELYPIIPENLTFARAVKLIKNKSLLDEESVEGLAEVVGSEDVATEIVNASKISMGGDMTDLDSDQINAFCDKVISLGEFRLRLVEYLKLRMSHIAPNLSALIGETVGARLISQAGGLSNLAKYPASTVQILGAEKALFRALKTRGNTPKYGILYHSSFIGRAGATDKGKISRFLANKCSLASRIDCFYPGSTSAFGERMNEQVEERLKYFVTGERGAPNEDVMHEVIVKLEKETKETEETEEAPKKKRKVVEKEEEEDSEGEIPVKKGKKVAEEQKKKAKKVIEESESEEEKPKKKAKKVKVVEESSEEEEKPKKKSKKSKEKSDEESEEDTKKKKKGKKDIKKRKSSE</sequence>
<dbReference type="PROSITE" id="PS51358">
    <property type="entry name" value="NOP"/>
    <property type="match status" value="1"/>
</dbReference>
<dbReference type="Gene3D" id="1.10.287.4070">
    <property type="match status" value="1"/>
</dbReference>
<dbReference type="PANTHER" id="PTHR10894">
    <property type="entry name" value="NUCLEOLAR PROTEIN 5 NUCLEOLAR PROTEIN NOP5 NOP58"/>
    <property type="match status" value="1"/>
</dbReference>
<dbReference type="GO" id="GO:0032040">
    <property type="term" value="C:small-subunit processome"/>
    <property type="evidence" value="ECO:0007669"/>
    <property type="project" value="InterPro"/>
</dbReference>
<feature type="compositionally biased region" description="Basic residues" evidence="6">
    <location>
        <begin position="533"/>
        <end position="548"/>
    </location>
</feature>
<dbReference type="EMBL" id="CAJZBQ010000034">
    <property type="protein sequence ID" value="CAG9323635.1"/>
    <property type="molecule type" value="Genomic_DNA"/>
</dbReference>
<accession>A0AAU9J8P6</accession>
<dbReference type="Pfam" id="PF08156">
    <property type="entry name" value="NOP5NT"/>
    <property type="match status" value="1"/>
</dbReference>
<dbReference type="InterPro" id="IPR012974">
    <property type="entry name" value="NOP58/56_N"/>
</dbReference>
<keyword evidence="9" id="KW-1185">Reference proteome</keyword>
<organism evidence="8 9">
    <name type="scientific">Blepharisma stoltei</name>
    <dbReference type="NCBI Taxonomy" id="1481888"/>
    <lineage>
        <taxon>Eukaryota</taxon>
        <taxon>Sar</taxon>
        <taxon>Alveolata</taxon>
        <taxon>Ciliophora</taxon>
        <taxon>Postciliodesmatophora</taxon>
        <taxon>Heterotrichea</taxon>
        <taxon>Heterotrichida</taxon>
        <taxon>Blepharismidae</taxon>
        <taxon>Blepharisma</taxon>
    </lineage>
</organism>
<dbReference type="SUPFAM" id="SSF89124">
    <property type="entry name" value="Nop domain"/>
    <property type="match status" value="1"/>
</dbReference>
<evidence type="ECO:0000313" key="9">
    <source>
        <dbReference type="Proteomes" id="UP001162131"/>
    </source>
</evidence>
<evidence type="ECO:0000259" key="7">
    <source>
        <dbReference type="PROSITE" id="PS51358"/>
    </source>
</evidence>
<evidence type="ECO:0000256" key="4">
    <source>
        <dbReference type="ARBA" id="ARBA00023242"/>
    </source>
</evidence>
<comment type="similarity">
    <text evidence="2">Belongs to the NOP5/NOP56 family.</text>
</comment>
<gene>
    <name evidence="8" type="ORF">BSTOLATCC_MIC34284</name>
</gene>
<evidence type="ECO:0000256" key="1">
    <source>
        <dbReference type="ARBA" id="ARBA00004604"/>
    </source>
</evidence>
<dbReference type="Proteomes" id="UP001162131">
    <property type="component" value="Unassembled WGS sequence"/>
</dbReference>
<dbReference type="GO" id="GO:0042254">
    <property type="term" value="P:ribosome biogenesis"/>
    <property type="evidence" value="ECO:0007669"/>
    <property type="project" value="UniProtKB-KW"/>
</dbReference>
<evidence type="ECO:0000256" key="6">
    <source>
        <dbReference type="SAM" id="MobiDB-lite"/>
    </source>
</evidence>
<dbReference type="InterPro" id="IPR045056">
    <property type="entry name" value="Nop56/Nop58"/>
</dbReference>
<dbReference type="Pfam" id="PF01798">
    <property type="entry name" value="Nop"/>
    <property type="match status" value="1"/>
</dbReference>
<dbReference type="GO" id="GO:0030515">
    <property type="term" value="F:snoRNA binding"/>
    <property type="evidence" value="ECO:0007669"/>
    <property type="project" value="InterPro"/>
</dbReference>
<feature type="domain" description="Nop" evidence="7">
    <location>
        <begin position="293"/>
        <end position="411"/>
    </location>
</feature>
<dbReference type="Gene3D" id="1.10.246.90">
    <property type="entry name" value="Nop domain"/>
    <property type="match status" value="1"/>
</dbReference>
<comment type="caution">
    <text evidence="8">The sequence shown here is derived from an EMBL/GenBank/DDBJ whole genome shotgun (WGS) entry which is preliminary data.</text>
</comment>
<dbReference type="GO" id="GO:0031428">
    <property type="term" value="C:box C/D methylation guide snoRNP complex"/>
    <property type="evidence" value="ECO:0007669"/>
    <property type="project" value="InterPro"/>
</dbReference>
<dbReference type="InterPro" id="IPR036070">
    <property type="entry name" value="Nop_dom_sf"/>
</dbReference>
<evidence type="ECO:0000313" key="8">
    <source>
        <dbReference type="EMBL" id="CAG9323635.1"/>
    </source>
</evidence>
<keyword evidence="4" id="KW-0539">Nucleus</keyword>
<protein>
    <recommendedName>
        <fullName evidence="5">Nucleolar protein 56</fullName>
    </recommendedName>
</protein>
<proteinExistence type="inferred from homology"/>
<dbReference type="AlphaFoldDB" id="A0AAU9J8P6"/>
<dbReference type="PANTHER" id="PTHR10894:SF0">
    <property type="entry name" value="NUCLEOLAR PROTEIN 56"/>
    <property type="match status" value="1"/>
</dbReference>
<dbReference type="InterPro" id="IPR042239">
    <property type="entry name" value="Nop_C"/>
</dbReference>
<evidence type="ECO:0000256" key="5">
    <source>
        <dbReference type="ARBA" id="ARBA00040742"/>
    </source>
</evidence>
<dbReference type="InterPro" id="IPR012976">
    <property type="entry name" value="NOSIC"/>
</dbReference>
<dbReference type="SMART" id="SM00931">
    <property type="entry name" value="NOSIC"/>
    <property type="match status" value="1"/>
</dbReference>
<name>A0AAU9J8P6_9CILI</name>
<feature type="region of interest" description="Disordered" evidence="6">
    <location>
        <begin position="432"/>
        <end position="548"/>
    </location>
</feature>